<reference evidence="1 2" key="1">
    <citation type="journal article" date="2015" name="Stand. Genomic Sci.">
        <title>Genomic Encyclopedia of Bacterial and Archaeal Type Strains, Phase III: the genomes of soil and plant-associated and newly described type strains.</title>
        <authorList>
            <person name="Whitman W.B."/>
            <person name="Woyke T."/>
            <person name="Klenk H.P."/>
            <person name="Zhou Y."/>
            <person name="Lilburn T.G."/>
            <person name="Beck B.J."/>
            <person name="De Vos P."/>
            <person name="Vandamme P."/>
            <person name="Eisen J.A."/>
            <person name="Garrity G."/>
            <person name="Hugenholtz P."/>
            <person name="Kyrpides N.C."/>
        </authorList>
    </citation>
    <scope>NUCLEOTIDE SEQUENCE [LARGE SCALE GENOMIC DNA]</scope>
    <source>
        <strain evidence="1 2">CGMCC 1.10136</strain>
    </source>
</reference>
<protein>
    <submittedName>
        <fullName evidence="1">Uncharacterized protein</fullName>
    </submittedName>
</protein>
<dbReference type="EMBL" id="VLKP01000012">
    <property type="protein sequence ID" value="TWI07290.1"/>
    <property type="molecule type" value="Genomic_DNA"/>
</dbReference>
<accession>A0A562LI25</accession>
<evidence type="ECO:0000313" key="2">
    <source>
        <dbReference type="Proteomes" id="UP000316471"/>
    </source>
</evidence>
<proteinExistence type="predicted"/>
<comment type="caution">
    <text evidence="1">The sequence shown here is derived from an EMBL/GenBank/DDBJ whole genome shotgun (WGS) entry which is preliminary data.</text>
</comment>
<keyword evidence="2" id="KW-1185">Reference proteome</keyword>
<name>A0A562LI25_9GAMM</name>
<gene>
    <name evidence="1" type="ORF">IP93_02642</name>
</gene>
<dbReference type="RefSeq" id="WP_158636346.1">
    <property type="nucleotide sequence ID" value="NZ_VLKP01000012.1"/>
</dbReference>
<sequence>MDILIFIGLAALLLLLFFGGLAFVHGVVSALLTLLYPRRYCRCEKSDDGN</sequence>
<evidence type="ECO:0000313" key="1">
    <source>
        <dbReference type="EMBL" id="TWI07290.1"/>
    </source>
</evidence>
<dbReference type="Proteomes" id="UP000316471">
    <property type="component" value="Unassembled WGS sequence"/>
</dbReference>
<organism evidence="1 2">
    <name type="scientific">Aerolutibacter ruishenii</name>
    <dbReference type="NCBI Taxonomy" id="686800"/>
    <lineage>
        <taxon>Bacteria</taxon>
        <taxon>Pseudomonadati</taxon>
        <taxon>Pseudomonadota</taxon>
        <taxon>Gammaproteobacteria</taxon>
        <taxon>Lysobacterales</taxon>
        <taxon>Lysobacteraceae</taxon>
        <taxon>Aerolutibacter</taxon>
    </lineage>
</organism>
<dbReference type="AlphaFoldDB" id="A0A562LI25"/>